<evidence type="ECO:0008006" key="4">
    <source>
        <dbReference type="Google" id="ProtNLM"/>
    </source>
</evidence>
<keyword evidence="1" id="KW-1133">Transmembrane helix</keyword>
<dbReference type="eggNOG" id="COG0474">
    <property type="taxonomic scope" value="Bacteria"/>
</dbReference>
<keyword evidence="1" id="KW-0472">Membrane</keyword>
<feature type="transmembrane region" description="Helical" evidence="1">
    <location>
        <begin position="20"/>
        <end position="38"/>
    </location>
</feature>
<evidence type="ECO:0000313" key="3">
    <source>
        <dbReference type="Proteomes" id="UP000019260"/>
    </source>
</evidence>
<name>W6AN43_9MOLU</name>
<feature type="transmembrane region" description="Helical" evidence="1">
    <location>
        <begin position="50"/>
        <end position="73"/>
    </location>
</feature>
<proteinExistence type="predicted"/>
<accession>W6AN43</accession>
<protein>
    <recommendedName>
        <fullName evidence="4">Cation-transporting P-type ATPase C-terminal domain-containing protein</fullName>
    </recommendedName>
</protein>
<dbReference type="Proteomes" id="UP000019260">
    <property type="component" value="Chromosome"/>
</dbReference>
<dbReference type="AlphaFoldDB" id="W6AN43"/>
<gene>
    <name evidence="2" type="ORF">P344_06555</name>
</gene>
<keyword evidence="1" id="KW-0812">Transmembrane</keyword>
<dbReference type="EMBL" id="CP006720">
    <property type="protein sequence ID" value="AHI58612.1"/>
    <property type="molecule type" value="Genomic_DNA"/>
</dbReference>
<sequence>MQMFCTKKIPFFQSYATWPVNMTTTIVICLGFLIPYAFNNVFSIMPPPVIYIPIAIAVIADYCLVAQFSKVAYIRVAKS</sequence>
<organism evidence="2 3">
    <name type="scientific">Spiroplasma mirum ATCC 29335</name>
    <dbReference type="NCBI Taxonomy" id="838561"/>
    <lineage>
        <taxon>Bacteria</taxon>
        <taxon>Bacillati</taxon>
        <taxon>Mycoplasmatota</taxon>
        <taxon>Mollicutes</taxon>
        <taxon>Entomoplasmatales</taxon>
        <taxon>Spiroplasmataceae</taxon>
        <taxon>Spiroplasma</taxon>
    </lineage>
</organism>
<reference evidence="2 3" key="1">
    <citation type="submission" date="2013-09" db="EMBL/GenBank/DDBJ databases">
        <title>Complete genome sequence of Spiroplasma mirum suckling mouse cataract agent.</title>
        <authorList>
            <person name="Landry C.A."/>
            <person name="Bastian F.O."/>
            <person name="Thune R.L."/>
        </authorList>
    </citation>
    <scope>NUCLEOTIDE SEQUENCE [LARGE SCALE GENOMIC DNA]</scope>
    <source>
        <strain evidence="2 3">SMCA</strain>
    </source>
</reference>
<dbReference type="STRING" id="838561.P344_06555"/>
<keyword evidence="3" id="KW-1185">Reference proteome</keyword>
<dbReference type="PATRIC" id="fig|838561.3.peg.1260"/>
<dbReference type="InterPro" id="IPR023298">
    <property type="entry name" value="ATPase_P-typ_TM_dom_sf"/>
</dbReference>
<dbReference type="SUPFAM" id="SSF81665">
    <property type="entry name" value="Calcium ATPase, transmembrane domain M"/>
    <property type="match status" value="1"/>
</dbReference>
<evidence type="ECO:0000256" key="1">
    <source>
        <dbReference type="SAM" id="Phobius"/>
    </source>
</evidence>
<dbReference type="HOGENOM" id="CLU_2604304_0_0_14"/>
<dbReference type="KEGG" id="smia:P344_06555"/>
<evidence type="ECO:0000313" key="2">
    <source>
        <dbReference type="EMBL" id="AHI58612.1"/>
    </source>
</evidence>